<dbReference type="STRING" id="1447872.A0A1J9PCL2"/>
<evidence type="ECO:0000313" key="6">
    <source>
        <dbReference type="Proteomes" id="UP000182235"/>
    </source>
</evidence>
<dbReference type="Proteomes" id="UP000182235">
    <property type="component" value="Unassembled WGS sequence"/>
</dbReference>
<dbReference type="OrthoDB" id="5321461at2759"/>
<dbReference type="Pfam" id="PF23391">
    <property type="entry name" value="DUF7100"/>
    <property type="match status" value="1"/>
</dbReference>
<dbReference type="EMBL" id="LGRN01000268">
    <property type="protein sequence ID" value="OJD13782.1"/>
    <property type="molecule type" value="Genomic_DNA"/>
</dbReference>
<evidence type="ECO:0000256" key="1">
    <source>
        <dbReference type="SAM" id="MobiDB-lite"/>
    </source>
</evidence>
<feature type="domain" description="DUF7100" evidence="3">
    <location>
        <begin position="83"/>
        <end position="415"/>
    </location>
</feature>
<reference evidence="5 6" key="1">
    <citation type="submission" date="2015-07" db="EMBL/GenBank/DDBJ databases">
        <title>Emmonsia species relationships and genome sequence.</title>
        <authorList>
            <consortium name="The Broad Institute Genomics Platform"/>
            <person name="Cuomo C.A."/>
            <person name="Munoz J.F."/>
            <person name="Imamovic A."/>
            <person name="Priest M.E."/>
            <person name="Young S."/>
            <person name="Clay O.K."/>
            <person name="McEwen J.G."/>
        </authorList>
    </citation>
    <scope>NUCLEOTIDE SEQUENCE [LARGE SCALE GENOMIC DNA]</scope>
    <source>
        <strain evidence="5 6">UAMH 9510</strain>
    </source>
</reference>
<feature type="compositionally biased region" description="Polar residues" evidence="1">
    <location>
        <begin position="611"/>
        <end position="623"/>
    </location>
</feature>
<dbReference type="Pfam" id="PF23392">
    <property type="entry name" value="DUF7101"/>
    <property type="match status" value="1"/>
</dbReference>
<feature type="region of interest" description="Disordered" evidence="1">
    <location>
        <begin position="1086"/>
        <end position="1149"/>
    </location>
</feature>
<dbReference type="Gene3D" id="2.130.10.10">
    <property type="entry name" value="YVTN repeat-like/Quinoprotein amine dehydrogenase"/>
    <property type="match status" value="1"/>
</dbReference>
<proteinExistence type="predicted"/>
<dbReference type="InterPro" id="IPR055526">
    <property type="entry name" value="DUF7100"/>
</dbReference>
<evidence type="ECO:0000259" key="2">
    <source>
        <dbReference type="Pfam" id="PF23388"/>
    </source>
</evidence>
<dbReference type="Pfam" id="PF23388">
    <property type="entry name" value="DUF7099"/>
    <property type="match status" value="1"/>
</dbReference>
<keyword evidence="6" id="KW-1185">Reference proteome</keyword>
<feature type="domain" description="DUF7099" evidence="2">
    <location>
        <begin position="709"/>
        <end position="1070"/>
    </location>
</feature>
<sequence>MVRNNKYASYYRITLAIYVIQVGSALTLGAKISRRSLSFIQGPAYNERLVPTRWILQLSGNHPTWREAPGFKRLYVMATTTVTSSLSMRLGNVWQALALRSDVEDIIKEMLGHFSLEKIYSDGNKESYQTLVTTLLSQLNAIFYIQRLSLPAEKIYTGPYLGFLASWETSLRCVEFVIQIIEEGRESLWEVRQLRDHYLAEFLLLSLRFLSLHPRAPTGQRAKDRRERFSRIHRSLERVYDSYPGPKSFLLQVCKEVTGSLRSDPDSLALPSRLRYELPNLGTELYPLAHCLLSEAVSTIVPKDGSSEDWLCQFMALRDVTLFVVGANIQFAVNTGTRNPQLQAVSSETRNAVLTALDNVKLPHHLSKTDLIASFSHGFRIVLPNTPNVTTRDSSESDNDENVADALDALCQNLSCRRLIGRVSDREVVHSIIEITRNIALFDDPSGQFRASRPRLYVLNCRSCHLAGYSQLRYLENINLPLDSGEAEEVSLPPGTNCRQCGEVVTMAREIQLARRVWNLLSSLESNADTLSVERHLPTQFQLPPPKAETGSSFPSYNNLTSPVSPRSQDIDSPHFTRPMFAATERSSAAPLTPSSPFTPVIRHKFDTPRTEFSPTDSLTAINETGDDTLGPGSIAESHASRGSRDYSTQGGNLPGIEKTMTATTFESIPFVRSRTLQSATSPEKGKTGWRKLTGTRKESISVSGDTSSLSSSLLESQRLDEIPLKSLVNAMKSAKGRFTKSINVYLSQNSTFALFWTQTTIHVWDVGTSPPTMKRAFSTDSTCLLAAVTKMYLAYVIGTRDNKLTLRIVNLIDASAPVVEYRMSSALWCKCITVCPMENYVVIGFDNSIVRFFKTTDSEPPREDRLHGLFHRTCTNCTLDTLSFSRDGLVLLASTRNPKGVIQVFQWKFPFIVFHELPACRYYVPLHESEDNGVSATIFRSSRRGDELVCIATWTQSGVPILAHPQEGNKTEVKAENTGRHGKLGNRIQCAAFSPSGAELAMVNDRGYLYQISNLDSSPMDVKRLATSRELTTKSDSFAMSYMAMTDEDAIIMAWIDATTGVAYVKRIPVAAQGDIVASALVMPSKPPSPKYELPESSRDRPQVPQVPQVHELPRHTEPLAAKRNEKPAVELPADPPRFLSRFRGMTR</sequence>
<dbReference type="SUPFAM" id="SSF50978">
    <property type="entry name" value="WD40 repeat-like"/>
    <property type="match status" value="1"/>
</dbReference>
<dbReference type="InterPro" id="IPR055525">
    <property type="entry name" value="DUF7099"/>
</dbReference>
<feature type="compositionally biased region" description="Basic and acidic residues" evidence="1">
    <location>
        <begin position="1113"/>
        <end position="1130"/>
    </location>
</feature>
<evidence type="ECO:0008006" key="7">
    <source>
        <dbReference type="Google" id="ProtNLM"/>
    </source>
</evidence>
<dbReference type="InterPro" id="IPR055527">
    <property type="entry name" value="DUF7101"/>
</dbReference>
<gene>
    <name evidence="5" type="ORF">AJ78_05790</name>
</gene>
<protein>
    <recommendedName>
        <fullName evidence="7">WD40 repeat protein</fullName>
    </recommendedName>
</protein>
<feature type="region of interest" description="Disordered" evidence="1">
    <location>
        <begin position="676"/>
        <end position="709"/>
    </location>
</feature>
<comment type="caution">
    <text evidence="5">The sequence shown here is derived from an EMBL/GenBank/DDBJ whole genome shotgun (WGS) entry which is preliminary data.</text>
</comment>
<dbReference type="AlphaFoldDB" id="A0A1J9PCL2"/>
<feature type="region of interest" description="Disordered" evidence="1">
    <location>
        <begin position="608"/>
        <end position="657"/>
    </location>
</feature>
<evidence type="ECO:0000259" key="3">
    <source>
        <dbReference type="Pfam" id="PF23391"/>
    </source>
</evidence>
<dbReference type="InterPro" id="IPR036322">
    <property type="entry name" value="WD40_repeat_dom_sf"/>
</dbReference>
<accession>A0A1J9PCL2</accession>
<feature type="domain" description="DUF7101" evidence="4">
    <location>
        <begin position="426"/>
        <end position="521"/>
    </location>
</feature>
<dbReference type="InterPro" id="IPR015943">
    <property type="entry name" value="WD40/YVTN_repeat-like_dom_sf"/>
</dbReference>
<organism evidence="5 6">
    <name type="scientific">Emergomyces pasteurianus Ep9510</name>
    <dbReference type="NCBI Taxonomy" id="1447872"/>
    <lineage>
        <taxon>Eukaryota</taxon>
        <taxon>Fungi</taxon>
        <taxon>Dikarya</taxon>
        <taxon>Ascomycota</taxon>
        <taxon>Pezizomycotina</taxon>
        <taxon>Eurotiomycetes</taxon>
        <taxon>Eurotiomycetidae</taxon>
        <taxon>Onygenales</taxon>
        <taxon>Ajellomycetaceae</taxon>
        <taxon>Emergomyces</taxon>
    </lineage>
</organism>
<feature type="compositionally biased region" description="Basic and acidic residues" evidence="1">
    <location>
        <begin position="1094"/>
        <end position="1103"/>
    </location>
</feature>
<evidence type="ECO:0000313" key="5">
    <source>
        <dbReference type="EMBL" id="OJD13782.1"/>
    </source>
</evidence>
<name>A0A1J9PCL2_9EURO</name>
<evidence type="ECO:0000259" key="4">
    <source>
        <dbReference type="Pfam" id="PF23392"/>
    </source>
</evidence>
<dbReference type="VEuPathDB" id="FungiDB:AJ78_05790"/>